<feature type="transmembrane region" description="Helical" evidence="1">
    <location>
        <begin position="213"/>
        <end position="234"/>
    </location>
</feature>
<dbReference type="Proteomes" id="UP000028760">
    <property type="component" value="Unassembled WGS sequence"/>
</dbReference>
<feature type="transmembrane region" description="Helical" evidence="1">
    <location>
        <begin position="470"/>
        <end position="488"/>
    </location>
</feature>
<dbReference type="EMBL" id="AYCK01011685">
    <property type="status" value="NOT_ANNOTATED_CDS"/>
    <property type="molecule type" value="Genomic_DNA"/>
</dbReference>
<sequence length="602" mass="67741">MHSSRLRFAALLFLPLVTCSRGGIIKNGLPLKMDQALLTFHNKLTEPVRVFYTSDYCYKCLKQQLVTVKPNNNNASAVISTKFALTLQVEPQTRNSALCRWSRTYKEGGHYSVWMQTPAASADPICSVSVDKSPNNVYLPLLVAALLLAVIVLLSVVVPYIYRRRCTSKCIKVICCQDPLRSVDNNQHKHEAAEAAHDGGEAKPSRLLSLDAFRGLALTVMVFVNYGGGGYWFFQHAPWNGLTVADLVMPWFVFIIGTSVVLAFSSMQRRGVGRLQLLRKITWRTVVLLIIGFCFLNYSPRDGPPSAVLMDVPARITGLEFMFHFLSLLQTFWGQNQNPERTSAPQWRSAAQDVLLFWPQWLIIILLETLWLCVTFLLPVPGCPAGYLGAGGIGDDGLYPNCTGGAAGHIDRWMFGDNMYRYPTWKEMYLTALPFDPEGILGTINSIVMGFLGMQAGKIIIFYKGQNIHILCRYLVWAVILGISAAILSKCTRDGGFIPVNKNLWSLSYVTAMGCFSFLLLGAMFFIIDVNGWWRGQPFLYPGMNSIFVYVGHSLLGFYFPFSWEIGFQQSHWELLLQNLWGTGLWVLIAFLLFKKKFFLKI</sequence>
<name>A0A087XSP2_POEFO</name>
<keyword evidence="1" id="KW-1133">Transmembrane helix</keyword>
<feature type="transmembrane region" description="Helical" evidence="1">
    <location>
        <begin position="249"/>
        <end position="269"/>
    </location>
</feature>
<feature type="transmembrane region" description="Helical" evidence="1">
    <location>
        <begin position="354"/>
        <end position="378"/>
    </location>
</feature>
<reference evidence="4" key="2">
    <citation type="submission" date="2025-08" db="UniProtKB">
        <authorList>
            <consortium name="Ensembl"/>
        </authorList>
    </citation>
    <scope>IDENTIFICATION</scope>
</reference>
<dbReference type="EMBL" id="AYCK01011686">
    <property type="status" value="NOT_ANNOTATED_CDS"/>
    <property type="molecule type" value="Genomic_DNA"/>
</dbReference>
<reference evidence="4" key="3">
    <citation type="submission" date="2025-09" db="UniProtKB">
        <authorList>
            <consortium name="Ensembl"/>
        </authorList>
    </citation>
    <scope>IDENTIFICATION</scope>
</reference>
<keyword evidence="5" id="KW-1185">Reference proteome</keyword>
<evidence type="ECO:0000313" key="4">
    <source>
        <dbReference type="Ensembl" id="ENSPFOP00000008795.1"/>
    </source>
</evidence>
<keyword evidence="1" id="KW-0472">Membrane</keyword>
<dbReference type="STRING" id="48698.ENSPFOP00000008795"/>
<dbReference type="InterPro" id="IPR012429">
    <property type="entry name" value="HGSNAT_cat"/>
</dbReference>
<feature type="transmembrane region" description="Helical" evidence="1">
    <location>
        <begin position="137"/>
        <end position="162"/>
    </location>
</feature>
<reference evidence="5" key="1">
    <citation type="submission" date="2013-10" db="EMBL/GenBank/DDBJ databases">
        <authorList>
            <person name="Schartl M."/>
            <person name="Warren W."/>
        </authorList>
    </citation>
    <scope>NUCLEOTIDE SEQUENCE [LARGE SCALE GENOMIC DNA]</scope>
    <source>
        <strain evidence="5">female</strain>
    </source>
</reference>
<dbReference type="OMA" id="FWPQWLI"/>
<keyword evidence="2" id="KW-0732">Signal</keyword>
<feature type="chain" id="PRO_5001833452" evidence="2">
    <location>
        <begin position="23"/>
        <end position="602"/>
    </location>
</feature>
<dbReference type="eggNOG" id="KOG4683">
    <property type="taxonomic scope" value="Eukaryota"/>
</dbReference>
<feature type="transmembrane region" description="Helical" evidence="1">
    <location>
        <begin position="440"/>
        <end position="463"/>
    </location>
</feature>
<feature type="domain" description="Heparan-alpha-glucosaminide N-acetyltransferase catalytic" evidence="3">
    <location>
        <begin position="206"/>
        <end position="293"/>
    </location>
</feature>
<organism evidence="4 5">
    <name type="scientific">Poecilia formosa</name>
    <name type="common">Amazon molly</name>
    <name type="synonym">Limia formosa</name>
    <dbReference type="NCBI Taxonomy" id="48698"/>
    <lineage>
        <taxon>Eukaryota</taxon>
        <taxon>Metazoa</taxon>
        <taxon>Chordata</taxon>
        <taxon>Craniata</taxon>
        <taxon>Vertebrata</taxon>
        <taxon>Euteleostomi</taxon>
        <taxon>Actinopterygii</taxon>
        <taxon>Neopterygii</taxon>
        <taxon>Teleostei</taxon>
        <taxon>Neoteleostei</taxon>
        <taxon>Acanthomorphata</taxon>
        <taxon>Ovalentaria</taxon>
        <taxon>Atherinomorphae</taxon>
        <taxon>Cyprinodontiformes</taxon>
        <taxon>Poeciliidae</taxon>
        <taxon>Poeciliinae</taxon>
        <taxon>Poecilia</taxon>
    </lineage>
</organism>
<feature type="signal peptide" evidence="2">
    <location>
        <begin position="1"/>
        <end position="22"/>
    </location>
</feature>
<dbReference type="Ensembl" id="ENSPFOT00000008807.1">
    <property type="protein sequence ID" value="ENSPFOP00000008795.1"/>
    <property type="gene ID" value="ENSPFOG00000008747.1"/>
</dbReference>
<evidence type="ECO:0000313" key="5">
    <source>
        <dbReference type="Proteomes" id="UP000028760"/>
    </source>
</evidence>
<dbReference type="EMBL" id="AYCK01011684">
    <property type="status" value="NOT_ANNOTATED_CDS"/>
    <property type="molecule type" value="Genomic_DNA"/>
</dbReference>
<protein>
    <submittedName>
        <fullName evidence="4">Si:dkey-192p21.6</fullName>
    </submittedName>
</protein>
<dbReference type="PANTHER" id="PTHR31061:SF34">
    <property type="entry name" value="HEPARAN-ALPHA-GLUCOSAMINIDE N-ACETYLTRANSFERASE"/>
    <property type="match status" value="1"/>
</dbReference>
<dbReference type="GeneTree" id="ENSGT00390000001491"/>
<dbReference type="EMBL" id="AYCK01011683">
    <property type="status" value="NOT_ANNOTATED_CDS"/>
    <property type="molecule type" value="Genomic_DNA"/>
</dbReference>
<dbReference type="PANTHER" id="PTHR31061">
    <property type="entry name" value="LD22376P"/>
    <property type="match status" value="1"/>
</dbReference>
<dbReference type="Pfam" id="PF07786">
    <property type="entry name" value="HGSNAT_cat"/>
    <property type="match status" value="1"/>
</dbReference>
<feature type="transmembrane region" description="Helical" evidence="1">
    <location>
        <begin position="539"/>
        <end position="560"/>
    </location>
</feature>
<proteinExistence type="predicted"/>
<dbReference type="AlphaFoldDB" id="A0A087XSP2"/>
<feature type="transmembrane region" description="Helical" evidence="1">
    <location>
        <begin position="575"/>
        <end position="594"/>
    </location>
</feature>
<feature type="transmembrane region" description="Helical" evidence="1">
    <location>
        <begin position="508"/>
        <end position="527"/>
    </location>
</feature>
<accession>A0A087XSP2</accession>
<keyword evidence="1" id="KW-0812">Transmembrane</keyword>
<evidence type="ECO:0000256" key="1">
    <source>
        <dbReference type="SAM" id="Phobius"/>
    </source>
</evidence>
<evidence type="ECO:0000259" key="3">
    <source>
        <dbReference type="Pfam" id="PF07786"/>
    </source>
</evidence>
<evidence type="ECO:0000256" key="2">
    <source>
        <dbReference type="SAM" id="SignalP"/>
    </source>
</evidence>